<feature type="region of interest" description="Disordered" evidence="1">
    <location>
        <begin position="89"/>
        <end position="117"/>
    </location>
</feature>
<keyword evidence="2" id="KW-0812">Transmembrane</keyword>
<reference evidence="4 5" key="1">
    <citation type="submission" date="2020-02" db="EMBL/GenBank/DDBJ databases">
        <title>Characterization of phylogenetic diversity of novel bifidobacterial species isolated in Czech ZOOs.</title>
        <authorList>
            <person name="Lugli G.A."/>
            <person name="Vera N.B."/>
            <person name="Ventura M."/>
        </authorList>
    </citation>
    <scope>NUCLEOTIDE SEQUENCE [LARGE SCALE GENOMIC DNA]</scope>
    <source>
        <strain evidence="4 5">DSM 109957</strain>
    </source>
</reference>
<dbReference type="Pfam" id="PF03372">
    <property type="entry name" value="Exo_endo_phos"/>
    <property type="match status" value="1"/>
</dbReference>
<gene>
    <name evidence="4" type="ORF">G1C95_2382</name>
</gene>
<evidence type="ECO:0000313" key="5">
    <source>
        <dbReference type="Proteomes" id="UP000532194"/>
    </source>
</evidence>
<dbReference type="InterPro" id="IPR005135">
    <property type="entry name" value="Endo/exonuclease/phosphatase"/>
</dbReference>
<keyword evidence="4" id="KW-0378">Hydrolase</keyword>
<keyword evidence="2" id="KW-0472">Membrane</keyword>
<sequence length="356" mass="38958">MTIFCYCVILLAALWVALSRLPAGTEGHMPLPYLIALIPFLWIPLTVIVVWAVATHDWGLACVSGAVAITASSQRIDYWGKAWNTKPNTAAAQTKRETSRNASNHSPQPTQPAEAPAAPAEELIFLPSSFRVMTLNCRFGRADAADIVKHIRQRNIDVLALQEVTDELIERLDAEQLGEMLPYRQFGDAKDSDNGGFNAIFSRVKPTAMSPSAVEIPAADVPFITMVLEDGRAVMMASAHPKSPMRGCRDWSKGIMFLGKLAHGTFIGNRDIAVVMGDLNSSIEHPSFRMLIKAGFRDASLAQAKGPNLTFPSWIKWPRIELDHVLFTPGLKPSGVESFEINNTDHLALTATLTLA</sequence>
<keyword evidence="5" id="KW-1185">Reference proteome</keyword>
<name>A0A7Y0HUW3_9BIFI</name>
<feature type="domain" description="Endonuclease/exonuclease/phosphatase" evidence="3">
    <location>
        <begin position="133"/>
        <end position="346"/>
    </location>
</feature>
<dbReference type="EMBL" id="JAAIII010000010">
    <property type="protein sequence ID" value="NMM95194.1"/>
    <property type="molecule type" value="Genomic_DNA"/>
</dbReference>
<dbReference type="AlphaFoldDB" id="A0A7Y0HUW3"/>
<evidence type="ECO:0000256" key="1">
    <source>
        <dbReference type="SAM" id="MobiDB-lite"/>
    </source>
</evidence>
<dbReference type="GO" id="GO:0004519">
    <property type="term" value="F:endonuclease activity"/>
    <property type="evidence" value="ECO:0007669"/>
    <property type="project" value="UniProtKB-KW"/>
</dbReference>
<keyword evidence="4" id="KW-0540">Nuclease</keyword>
<proteinExistence type="predicted"/>
<dbReference type="Gene3D" id="3.60.10.10">
    <property type="entry name" value="Endonuclease/exonuclease/phosphatase"/>
    <property type="match status" value="1"/>
</dbReference>
<keyword evidence="2" id="KW-1133">Transmembrane helix</keyword>
<evidence type="ECO:0000256" key="2">
    <source>
        <dbReference type="SAM" id="Phobius"/>
    </source>
</evidence>
<evidence type="ECO:0000313" key="4">
    <source>
        <dbReference type="EMBL" id="NMM95194.1"/>
    </source>
</evidence>
<protein>
    <submittedName>
        <fullName evidence="4">Endonuclease</fullName>
    </submittedName>
</protein>
<feature type="transmembrane region" description="Helical" evidence="2">
    <location>
        <begin position="33"/>
        <end position="54"/>
    </location>
</feature>
<dbReference type="SUPFAM" id="SSF56219">
    <property type="entry name" value="DNase I-like"/>
    <property type="match status" value="1"/>
</dbReference>
<keyword evidence="4" id="KW-0255">Endonuclease</keyword>
<organism evidence="4 5">
    <name type="scientific">Bifidobacterium oedipodis</name>
    <dbReference type="NCBI Taxonomy" id="2675322"/>
    <lineage>
        <taxon>Bacteria</taxon>
        <taxon>Bacillati</taxon>
        <taxon>Actinomycetota</taxon>
        <taxon>Actinomycetes</taxon>
        <taxon>Bifidobacteriales</taxon>
        <taxon>Bifidobacteriaceae</taxon>
        <taxon>Bifidobacterium</taxon>
    </lineage>
</organism>
<evidence type="ECO:0000259" key="3">
    <source>
        <dbReference type="Pfam" id="PF03372"/>
    </source>
</evidence>
<dbReference type="InterPro" id="IPR036691">
    <property type="entry name" value="Endo/exonu/phosph_ase_sf"/>
</dbReference>
<dbReference type="RefSeq" id="WP_169173192.1">
    <property type="nucleotide sequence ID" value="NZ_JAAIII010000010.1"/>
</dbReference>
<comment type="caution">
    <text evidence="4">The sequence shown here is derived from an EMBL/GenBank/DDBJ whole genome shotgun (WGS) entry which is preliminary data.</text>
</comment>
<accession>A0A7Y0HUW3</accession>
<dbReference type="Proteomes" id="UP000532194">
    <property type="component" value="Unassembled WGS sequence"/>
</dbReference>